<dbReference type="Proteomes" id="UP000011086">
    <property type="component" value="Unassembled WGS sequence"/>
</dbReference>
<proteinExistence type="predicted"/>
<sequence>MQMTTDRHETVRIKICGHGFVVSSRTRRACCCAWEAPWCTLAASNIVKTVDITATTIKLQLKLTPRSLNLAIRTSTFIFCLQQK</sequence>
<dbReference type="AlphaFoldDB" id="A0AA97NMB3"/>
<accession>A0AA97NMB3</accession>
<protein>
    <submittedName>
        <fullName evidence="1">Uncharacterized protein</fullName>
    </submittedName>
</protein>
<reference evidence="1" key="1">
    <citation type="journal article" date="2012" name="PLoS Genet.">
        <title>Comparative analysis of the genomes of two field isolates of the rice blast fungus Magnaporthe oryzae.</title>
        <authorList>
            <person name="Xue M."/>
            <person name="Yang J."/>
            <person name="Li Z."/>
            <person name="Hu S."/>
            <person name="Yao N."/>
            <person name="Dean R.A."/>
            <person name="Zhao W."/>
            <person name="Shen M."/>
            <person name="Zhang H."/>
            <person name="Li C."/>
            <person name="Liu L."/>
            <person name="Cao L."/>
            <person name="Xu X."/>
            <person name="Xing Y."/>
            <person name="Hsiang T."/>
            <person name="Zhang Z."/>
            <person name="Xu J.R."/>
            <person name="Peng Y.L."/>
        </authorList>
    </citation>
    <scope>NUCLEOTIDE SEQUENCE</scope>
    <source>
        <strain evidence="1">Y34</strain>
    </source>
</reference>
<organism evidence="1">
    <name type="scientific">Pyricularia oryzae (strain Y34)</name>
    <name type="common">Rice blast fungus</name>
    <name type="synonym">Magnaporthe oryzae</name>
    <dbReference type="NCBI Taxonomy" id="1143189"/>
    <lineage>
        <taxon>Eukaryota</taxon>
        <taxon>Fungi</taxon>
        <taxon>Dikarya</taxon>
        <taxon>Ascomycota</taxon>
        <taxon>Pezizomycotina</taxon>
        <taxon>Sordariomycetes</taxon>
        <taxon>Sordariomycetidae</taxon>
        <taxon>Magnaporthales</taxon>
        <taxon>Pyriculariaceae</taxon>
        <taxon>Pyricularia</taxon>
    </lineage>
</organism>
<gene>
    <name evidence="1" type="ORF">OOU_Y34scaffold01053g5</name>
</gene>
<evidence type="ECO:0000313" key="1">
    <source>
        <dbReference type="EMBL" id="ELQ32751.1"/>
    </source>
</evidence>
<name>A0AA97NMB3_PYRO3</name>
<dbReference type="EMBL" id="JH793266">
    <property type="protein sequence ID" value="ELQ32751.1"/>
    <property type="molecule type" value="Genomic_DNA"/>
</dbReference>